<feature type="domain" description="MOSC" evidence="1">
    <location>
        <begin position="118"/>
        <end position="267"/>
    </location>
</feature>
<name>A0ABW5GAG5_9PSEU</name>
<dbReference type="Proteomes" id="UP001597419">
    <property type="component" value="Unassembled WGS sequence"/>
</dbReference>
<dbReference type="EMBL" id="JBHUKU010000003">
    <property type="protein sequence ID" value="MFD2458073.1"/>
    <property type="molecule type" value="Genomic_DNA"/>
</dbReference>
<gene>
    <name evidence="2" type="ORF">ACFSYJ_05670</name>
</gene>
<dbReference type="PROSITE" id="PS51340">
    <property type="entry name" value="MOSC"/>
    <property type="match status" value="1"/>
</dbReference>
<dbReference type="InterPro" id="IPR011037">
    <property type="entry name" value="Pyrv_Knase-like_insert_dom_sf"/>
</dbReference>
<comment type="caution">
    <text evidence="2">The sequence shown here is derived from an EMBL/GenBank/DDBJ whole genome shotgun (WGS) entry which is preliminary data.</text>
</comment>
<dbReference type="PANTHER" id="PTHR14237">
    <property type="entry name" value="MOLYBDOPTERIN COFACTOR SULFURASE MOSC"/>
    <property type="match status" value="1"/>
</dbReference>
<dbReference type="SUPFAM" id="SSF141673">
    <property type="entry name" value="MOSC N-terminal domain-like"/>
    <property type="match status" value="1"/>
</dbReference>
<evidence type="ECO:0000313" key="3">
    <source>
        <dbReference type="Proteomes" id="UP001597419"/>
    </source>
</evidence>
<dbReference type="PANTHER" id="PTHR14237:SF19">
    <property type="entry name" value="MITOCHONDRIAL AMIDOXIME REDUCING COMPONENT 1"/>
    <property type="match status" value="1"/>
</dbReference>
<sequence length="294" mass="30940">MARIARLTYYPVKGCAGISVDTAVVTAAGLAHDRTFMIAAPDGDFRSQRKHAALATVRPRIADGEKLVLSAPGIEDLEVEIRHDGPRHPASTFTWHGDAVHQGEDAQEWFSTLLHAESVLVGVAPDHERATSGQTPGTAAFADGHALLVVSESSLDGLNERIEARGGTPVPMDRFRPNIVVAGWTDPHTEDDVRAMRAGSAGLGYAKPCVRCSVPMVDQETGVKSGPEPIRSLATYRRAPEGGVTFGIKAAVTEPGQLAVGDEVIVHSWAGPSPSVAAAEPPLIATASRPAESV</sequence>
<dbReference type="RefSeq" id="WP_345395599.1">
    <property type="nucleotide sequence ID" value="NZ_BAABHG010000007.1"/>
</dbReference>
<evidence type="ECO:0000313" key="2">
    <source>
        <dbReference type="EMBL" id="MFD2458073.1"/>
    </source>
</evidence>
<proteinExistence type="predicted"/>
<organism evidence="2 3">
    <name type="scientific">Amycolatopsis samaneae</name>
    <dbReference type="NCBI Taxonomy" id="664691"/>
    <lineage>
        <taxon>Bacteria</taxon>
        <taxon>Bacillati</taxon>
        <taxon>Actinomycetota</taxon>
        <taxon>Actinomycetes</taxon>
        <taxon>Pseudonocardiales</taxon>
        <taxon>Pseudonocardiaceae</taxon>
        <taxon>Amycolatopsis</taxon>
    </lineage>
</organism>
<dbReference type="Pfam" id="PF03476">
    <property type="entry name" value="MOSC_N"/>
    <property type="match status" value="1"/>
</dbReference>
<dbReference type="InterPro" id="IPR005302">
    <property type="entry name" value="MoCF_Sase_C"/>
</dbReference>
<dbReference type="SUPFAM" id="SSF50800">
    <property type="entry name" value="PK beta-barrel domain-like"/>
    <property type="match status" value="1"/>
</dbReference>
<dbReference type="Pfam" id="PF03473">
    <property type="entry name" value="MOSC"/>
    <property type="match status" value="1"/>
</dbReference>
<evidence type="ECO:0000259" key="1">
    <source>
        <dbReference type="PROSITE" id="PS51340"/>
    </source>
</evidence>
<protein>
    <submittedName>
        <fullName evidence="2">MOSC domain-containing protein</fullName>
    </submittedName>
</protein>
<dbReference type="InterPro" id="IPR005303">
    <property type="entry name" value="MOCOS_middle"/>
</dbReference>
<reference evidence="3" key="1">
    <citation type="journal article" date="2019" name="Int. J. Syst. Evol. Microbiol.">
        <title>The Global Catalogue of Microorganisms (GCM) 10K type strain sequencing project: providing services to taxonomists for standard genome sequencing and annotation.</title>
        <authorList>
            <consortium name="The Broad Institute Genomics Platform"/>
            <consortium name="The Broad Institute Genome Sequencing Center for Infectious Disease"/>
            <person name="Wu L."/>
            <person name="Ma J."/>
        </authorList>
    </citation>
    <scope>NUCLEOTIDE SEQUENCE [LARGE SCALE GENOMIC DNA]</scope>
    <source>
        <strain evidence="3">CGMCC 4.7643</strain>
    </source>
</reference>
<accession>A0ABW5GAG5</accession>
<keyword evidence="3" id="KW-1185">Reference proteome</keyword>